<dbReference type="CDD" id="cd05254">
    <property type="entry name" value="dTDP_HR_like_SDR_e"/>
    <property type="match status" value="1"/>
</dbReference>
<comment type="function">
    <text evidence="2">Catalyzes the reduction of dTDP-6-deoxy-L-lyxo-4-hexulose to yield dTDP-L-rhamnose.</text>
</comment>
<evidence type="ECO:0000313" key="4">
    <source>
        <dbReference type="EMBL" id="GAA3793077.1"/>
    </source>
</evidence>
<dbReference type="NCBIfam" id="TIGR01214">
    <property type="entry name" value="rmlD"/>
    <property type="match status" value="1"/>
</dbReference>
<evidence type="ECO:0000259" key="3">
    <source>
        <dbReference type="Pfam" id="PF04321"/>
    </source>
</evidence>
<dbReference type="InterPro" id="IPR036291">
    <property type="entry name" value="NAD(P)-bd_dom_sf"/>
</dbReference>
<protein>
    <recommendedName>
        <fullName evidence="2">dTDP-4-dehydrorhamnose reductase</fullName>
        <ecNumber evidence="2">1.1.1.133</ecNumber>
    </recommendedName>
</protein>
<name>A0ABP7HFH1_9ACTN</name>
<dbReference type="Proteomes" id="UP001500888">
    <property type="component" value="Unassembled WGS sequence"/>
</dbReference>
<dbReference type="InterPro" id="IPR005913">
    <property type="entry name" value="dTDP_dehydrorham_reduct"/>
</dbReference>
<reference evidence="5" key="1">
    <citation type="journal article" date="2019" name="Int. J. Syst. Evol. Microbiol.">
        <title>The Global Catalogue of Microorganisms (GCM) 10K type strain sequencing project: providing services to taxonomists for standard genome sequencing and annotation.</title>
        <authorList>
            <consortium name="The Broad Institute Genomics Platform"/>
            <consortium name="The Broad Institute Genome Sequencing Center for Infectious Disease"/>
            <person name="Wu L."/>
            <person name="Ma J."/>
        </authorList>
    </citation>
    <scope>NUCLEOTIDE SEQUENCE [LARGE SCALE GENOMIC DNA]</scope>
    <source>
        <strain evidence="5">JCM 16908</strain>
    </source>
</reference>
<evidence type="ECO:0000313" key="5">
    <source>
        <dbReference type="Proteomes" id="UP001500888"/>
    </source>
</evidence>
<comment type="pathway">
    <text evidence="2">Carbohydrate biosynthesis; dTDP-L-rhamnose biosynthesis.</text>
</comment>
<dbReference type="PANTHER" id="PTHR10491">
    <property type="entry name" value="DTDP-4-DEHYDRORHAMNOSE REDUCTASE"/>
    <property type="match status" value="1"/>
</dbReference>
<accession>A0ABP7HFH1</accession>
<gene>
    <name evidence="4" type="primary">rfbD</name>
    <name evidence="4" type="ORF">GCM10022226_10390</name>
</gene>
<proteinExistence type="inferred from homology"/>
<dbReference type="Gene3D" id="3.90.25.10">
    <property type="entry name" value="UDP-galactose 4-epimerase, domain 1"/>
    <property type="match status" value="1"/>
</dbReference>
<dbReference type="EMBL" id="BAAAZR010000001">
    <property type="protein sequence ID" value="GAA3793077.1"/>
    <property type="molecule type" value="Genomic_DNA"/>
</dbReference>
<dbReference type="InterPro" id="IPR029903">
    <property type="entry name" value="RmlD-like-bd"/>
</dbReference>
<dbReference type="PANTHER" id="PTHR10491:SF4">
    <property type="entry name" value="METHIONINE ADENOSYLTRANSFERASE 2 SUBUNIT BETA"/>
    <property type="match status" value="1"/>
</dbReference>
<keyword evidence="5" id="KW-1185">Reference proteome</keyword>
<comment type="similarity">
    <text evidence="1 2">Belongs to the dTDP-4-dehydrorhamnose reductase family.</text>
</comment>
<keyword evidence="2" id="KW-0560">Oxidoreductase</keyword>
<keyword evidence="2" id="KW-0521">NADP</keyword>
<sequence length="290" mass="31421">MNRLLVTGSTGMLGSALVAELAKDPASPQVLPYGRDRLDLRYPDGVRQVILRERPDVVVNCAGWTAVDDAEAHEVDALAVNGNGVRALALACEDLGARLFHISTDYVFDGTAGGPYAEYHPVAPVNAYGRTKLAGERAVLEVLPERGYVVRTAWLYGASGRNFVQTMIALERTRDTVEVVDDQFGQPTWTGDLAAQLVRLTRADSPPGVYHATSSGQATWYDLAREVFMLLGADPGRVRRTGSAAFLRPAARPAYSVLGHDRWAAAGMSPMRHWREALHAAWPSMVGGHA</sequence>
<evidence type="ECO:0000256" key="2">
    <source>
        <dbReference type="RuleBase" id="RU364082"/>
    </source>
</evidence>
<dbReference type="SUPFAM" id="SSF51735">
    <property type="entry name" value="NAD(P)-binding Rossmann-fold domains"/>
    <property type="match status" value="1"/>
</dbReference>
<dbReference type="Gene3D" id="3.40.50.720">
    <property type="entry name" value="NAD(P)-binding Rossmann-like Domain"/>
    <property type="match status" value="1"/>
</dbReference>
<organism evidence="4 5">
    <name type="scientific">Sphaerisporangium flaviroseum</name>
    <dbReference type="NCBI Taxonomy" id="509199"/>
    <lineage>
        <taxon>Bacteria</taxon>
        <taxon>Bacillati</taxon>
        <taxon>Actinomycetota</taxon>
        <taxon>Actinomycetes</taxon>
        <taxon>Streptosporangiales</taxon>
        <taxon>Streptosporangiaceae</taxon>
        <taxon>Sphaerisporangium</taxon>
    </lineage>
</organism>
<dbReference type="Pfam" id="PF04321">
    <property type="entry name" value="RmlD_sub_bind"/>
    <property type="match status" value="1"/>
</dbReference>
<feature type="domain" description="RmlD-like substrate binding" evidence="3">
    <location>
        <begin position="3"/>
        <end position="281"/>
    </location>
</feature>
<comment type="caution">
    <text evidence="4">The sequence shown here is derived from an EMBL/GenBank/DDBJ whole genome shotgun (WGS) entry which is preliminary data.</text>
</comment>
<dbReference type="EC" id="1.1.1.133" evidence="2"/>
<evidence type="ECO:0000256" key="1">
    <source>
        <dbReference type="ARBA" id="ARBA00010944"/>
    </source>
</evidence>